<name>A0AAE8N2W9_9PEZI</name>
<keyword evidence="11" id="KW-1185">Reference proteome</keyword>
<dbReference type="AlphaFoldDB" id="A0AAE8N2W9"/>
<dbReference type="InterPro" id="IPR039163">
    <property type="entry name" value="EMC7"/>
</dbReference>
<dbReference type="GO" id="GO:0072546">
    <property type="term" value="C:EMC complex"/>
    <property type="evidence" value="ECO:0007669"/>
    <property type="project" value="TreeGrafter"/>
</dbReference>
<reference evidence="10" key="1">
    <citation type="submission" date="2018-03" db="EMBL/GenBank/DDBJ databases">
        <authorList>
            <person name="Guldener U."/>
        </authorList>
    </citation>
    <scope>NUCLEOTIDE SEQUENCE</scope>
</reference>
<evidence type="ECO:0000256" key="8">
    <source>
        <dbReference type="SAM" id="SignalP"/>
    </source>
</evidence>
<evidence type="ECO:0000256" key="3">
    <source>
        <dbReference type="ARBA" id="ARBA00022729"/>
    </source>
</evidence>
<accession>A0AAE8N2W9</accession>
<feature type="chain" id="PRO_5042204100" description="ER membrane protein complex subunit 7 beta-sandwich domain-containing protein" evidence="8">
    <location>
        <begin position="19"/>
        <end position="230"/>
    </location>
</feature>
<dbReference type="InterPro" id="IPR019008">
    <property type="entry name" value="Beta_sandwich_EMC7"/>
</dbReference>
<evidence type="ECO:0000256" key="6">
    <source>
        <dbReference type="SAM" id="MobiDB-lite"/>
    </source>
</evidence>
<feature type="transmembrane region" description="Helical" evidence="7">
    <location>
        <begin position="155"/>
        <end position="173"/>
    </location>
</feature>
<keyword evidence="3 8" id="KW-0732">Signal</keyword>
<gene>
    <name evidence="10" type="ORF">DNG_06505</name>
</gene>
<feature type="region of interest" description="Disordered" evidence="6">
    <location>
        <begin position="184"/>
        <end position="211"/>
    </location>
</feature>
<sequence>MRSILPILGALAVTLASATDVTLRIIRSPNCNTHTLPPSSHATLTTLGKHHSALLTPAGEFVFHNVSEGSYLADVHCSTHAFSPVRIDVAVGGGDEAGEKVVVEAWETYRGNSWGNKGEVMVGEGGSVGVRCLGGKNYFIERPTFSVFSILKNPMILLALVSMGLFVGMPYLVDNMDPEMRAEFEERQKSNPMNSLLSGQPSSGNPIADFDMAGYLAGSKKEKNGGGSRR</sequence>
<evidence type="ECO:0000256" key="7">
    <source>
        <dbReference type="SAM" id="Phobius"/>
    </source>
</evidence>
<evidence type="ECO:0000256" key="5">
    <source>
        <dbReference type="ARBA" id="ARBA00023136"/>
    </source>
</evidence>
<proteinExistence type="predicted"/>
<evidence type="ECO:0000256" key="1">
    <source>
        <dbReference type="ARBA" id="ARBA00004167"/>
    </source>
</evidence>
<dbReference type="EMBL" id="ONZQ02000009">
    <property type="protein sequence ID" value="SPO03822.1"/>
    <property type="molecule type" value="Genomic_DNA"/>
</dbReference>
<evidence type="ECO:0000313" key="10">
    <source>
        <dbReference type="EMBL" id="SPO03822.1"/>
    </source>
</evidence>
<protein>
    <recommendedName>
        <fullName evidence="9">ER membrane protein complex subunit 7 beta-sandwich domain-containing protein</fullName>
    </recommendedName>
</protein>
<feature type="compositionally biased region" description="Polar residues" evidence="6">
    <location>
        <begin position="190"/>
        <end position="205"/>
    </location>
</feature>
<evidence type="ECO:0000313" key="11">
    <source>
        <dbReference type="Proteomes" id="UP001187682"/>
    </source>
</evidence>
<evidence type="ECO:0000256" key="2">
    <source>
        <dbReference type="ARBA" id="ARBA00022692"/>
    </source>
</evidence>
<organism evidence="10 11">
    <name type="scientific">Cephalotrichum gorgonifer</name>
    <dbReference type="NCBI Taxonomy" id="2041049"/>
    <lineage>
        <taxon>Eukaryota</taxon>
        <taxon>Fungi</taxon>
        <taxon>Dikarya</taxon>
        <taxon>Ascomycota</taxon>
        <taxon>Pezizomycotina</taxon>
        <taxon>Sordariomycetes</taxon>
        <taxon>Hypocreomycetidae</taxon>
        <taxon>Microascales</taxon>
        <taxon>Microascaceae</taxon>
        <taxon>Cephalotrichum</taxon>
    </lineage>
</organism>
<keyword evidence="4 7" id="KW-1133">Transmembrane helix</keyword>
<comment type="subcellular location">
    <subcellularLocation>
        <location evidence="1">Membrane</location>
        <topology evidence="1">Single-pass membrane protein</topology>
    </subcellularLocation>
</comment>
<dbReference type="PANTHER" id="PTHR13605">
    <property type="entry name" value="ER MEMBRANE PROTEIN COMPLEX SUBUNIT 7"/>
    <property type="match status" value="1"/>
</dbReference>
<dbReference type="Pfam" id="PF09430">
    <property type="entry name" value="EMC7_beta-sandw"/>
    <property type="match status" value="1"/>
</dbReference>
<evidence type="ECO:0000259" key="9">
    <source>
        <dbReference type="Pfam" id="PF09430"/>
    </source>
</evidence>
<keyword evidence="5 7" id="KW-0472">Membrane</keyword>
<dbReference type="Proteomes" id="UP001187682">
    <property type="component" value="Unassembled WGS sequence"/>
</dbReference>
<evidence type="ECO:0000256" key="4">
    <source>
        <dbReference type="ARBA" id="ARBA00022989"/>
    </source>
</evidence>
<dbReference type="PANTHER" id="PTHR13605:SF4">
    <property type="entry name" value="ER MEMBRANE PROTEIN COMPLEX SUBUNIT 7"/>
    <property type="match status" value="1"/>
</dbReference>
<keyword evidence="2 7" id="KW-0812">Transmembrane</keyword>
<feature type="signal peptide" evidence="8">
    <location>
        <begin position="1"/>
        <end position="18"/>
    </location>
</feature>
<feature type="domain" description="ER membrane protein complex subunit 7 beta-sandwich" evidence="9">
    <location>
        <begin position="34"/>
        <end position="158"/>
    </location>
</feature>
<comment type="caution">
    <text evidence="10">The sequence shown here is derived from an EMBL/GenBank/DDBJ whole genome shotgun (WGS) entry which is preliminary data.</text>
</comment>